<dbReference type="PROSITE" id="PS51340">
    <property type="entry name" value="MOSC"/>
    <property type="match status" value="1"/>
</dbReference>
<keyword evidence="4" id="KW-1185">Reference proteome</keyword>
<dbReference type="PANTHER" id="PTHR14237:SF34">
    <property type="entry name" value="MOSC DOMAIN PROTEIN (AFU_ORTHOLOGUE AFUA_2G07820)"/>
    <property type="match status" value="1"/>
</dbReference>
<dbReference type="SUPFAM" id="SSF50800">
    <property type="entry name" value="PK beta-barrel domain-like"/>
    <property type="match status" value="1"/>
</dbReference>
<dbReference type="InterPro" id="IPR011037">
    <property type="entry name" value="Pyrv_Knase-like_insert_dom_sf"/>
</dbReference>
<dbReference type="SUPFAM" id="SSF141673">
    <property type="entry name" value="MOSC N-terminal domain-like"/>
    <property type="match status" value="1"/>
</dbReference>
<dbReference type="Pfam" id="PF03476">
    <property type="entry name" value="MOSC_N"/>
    <property type="match status" value="1"/>
</dbReference>
<dbReference type="Pfam" id="PF03473">
    <property type="entry name" value="MOSC"/>
    <property type="match status" value="1"/>
</dbReference>
<dbReference type="InterPro" id="IPR005302">
    <property type="entry name" value="MoCF_Sase_C"/>
</dbReference>
<feature type="domain" description="MOSC" evidence="2">
    <location>
        <begin position="236"/>
        <end position="389"/>
    </location>
</feature>
<protein>
    <recommendedName>
        <fullName evidence="2">MOSC domain-containing protein</fullName>
    </recommendedName>
</protein>
<feature type="transmembrane region" description="Helical" evidence="1">
    <location>
        <begin position="223"/>
        <end position="243"/>
    </location>
</feature>
<comment type="caution">
    <text evidence="3">The sequence shown here is derived from an EMBL/GenBank/DDBJ whole genome shotgun (WGS) entry which is preliminary data.</text>
</comment>
<reference evidence="3" key="2">
    <citation type="submission" date="2023-01" db="EMBL/GenBank/DDBJ databases">
        <authorList>
            <person name="Petersen C."/>
        </authorList>
    </citation>
    <scope>NUCLEOTIDE SEQUENCE</scope>
    <source>
        <strain evidence="3">IBT 17514</strain>
    </source>
</reference>
<keyword evidence="1" id="KW-0812">Transmembrane</keyword>
<evidence type="ECO:0000259" key="2">
    <source>
        <dbReference type="PROSITE" id="PS51340"/>
    </source>
</evidence>
<sequence length="405" mass="46668">MKVSKLYIYPIKSLRPTPLTVASICSEGIKYDRRYMLMKVEPGKDGAEPTLKNMHIPHFPEMGLFQTAVEFPEDNDDTGKIIVTYNPPFTQEIDDPRPHEIKQLEMPMRIRRAEVKTMKEIKVVMHQSSTMGYVMEEKYNNWFSECFGFPVILAYLGQNSREVLGTLAPEKRNNVPWWTLWYGALRAIRNVPILIPLCWIFVPILALQYFLNKVPREKLTTPHVLFGIFIIVVGWLRTTHAVFAKLRETRITFADCASLLVISQTSVDNVSDRFESETEEVDHTKFRPNIVVSDAELPFEEDFWTELKVGSKGFRLLLTGNCVRCQSLNVDYQTGKMGDGESGTVLKKLMKDRRVDRGAKFSPVFGRYGFLHWTHREGMIHVGDEIEVVARTKERTITDWPGLTN</sequence>
<dbReference type="AlphaFoldDB" id="A0AAD6HRD4"/>
<dbReference type="GO" id="GO:0030151">
    <property type="term" value="F:molybdenum ion binding"/>
    <property type="evidence" value="ECO:0007669"/>
    <property type="project" value="InterPro"/>
</dbReference>
<evidence type="ECO:0000313" key="3">
    <source>
        <dbReference type="EMBL" id="KAJ5733402.1"/>
    </source>
</evidence>
<feature type="transmembrane region" description="Helical" evidence="1">
    <location>
        <begin position="191"/>
        <end position="211"/>
    </location>
</feature>
<name>A0AAD6HRD4_9EURO</name>
<keyword evidence="1" id="KW-1133">Transmembrane helix</keyword>
<proteinExistence type="predicted"/>
<gene>
    <name evidence="3" type="ORF">N7493_002188</name>
</gene>
<dbReference type="GO" id="GO:0003824">
    <property type="term" value="F:catalytic activity"/>
    <property type="evidence" value="ECO:0007669"/>
    <property type="project" value="InterPro"/>
</dbReference>
<dbReference type="Proteomes" id="UP001215712">
    <property type="component" value="Unassembled WGS sequence"/>
</dbReference>
<organism evidence="3 4">
    <name type="scientific">Penicillium malachiteum</name>
    <dbReference type="NCBI Taxonomy" id="1324776"/>
    <lineage>
        <taxon>Eukaryota</taxon>
        <taxon>Fungi</taxon>
        <taxon>Dikarya</taxon>
        <taxon>Ascomycota</taxon>
        <taxon>Pezizomycotina</taxon>
        <taxon>Eurotiomycetes</taxon>
        <taxon>Eurotiomycetidae</taxon>
        <taxon>Eurotiales</taxon>
        <taxon>Aspergillaceae</taxon>
        <taxon>Penicillium</taxon>
    </lineage>
</organism>
<reference evidence="3" key="1">
    <citation type="journal article" date="2023" name="IMA Fungus">
        <title>Comparative genomic study of the Penicillium genus elucidates a diverse pangenome and 15 lateral gene transfer events.</title>
        <authorList>
            <person name="Petersen C."/>
            <person name="Sorensen T."/>
            <person name="Nielsen M.R."/>
            <person name="Sondergaard T.E."/>
            <person name="Sorensen J.L."/>
            <person name="Fitzpatrick D.A."/>
            <person name="Frisvad J.C."/>
            <person name="Nielsen K.L."/>
        </authorList>
    </citation>
    <scope>NUCLEOTIDE SEQUENCE</scope>
    <source>
        <strain evidence="3">IBT 17514</strain>
    </source>
</reference>
<dbReference type="PANTHER" id="PTHR14237">
    <property type="entry name" value="MOLYBDOPTERIN COFACTOR SULFURASE MOSC"/>
    <property type="match status" value="1"/>
</dbReference>
<dbReference type="EMBL" id="JAQJAN010000003">
    <property type="protein sequence ID" value="KAJ5733402.1"/>
    <property type="molecule type" value="Genomic_DNA"/>
</dbReference>
<evidence type="ECO:0000313" key="4">
    <source>
        <dbReference type="Proteomes" id="UP001215712"/>
    </source>
</evidence>
<accession>A0AAD6HRD4</accession>
<dbReference type="GO" id="GO:0030170">
    <property type="term" value="F:pyridoxal phosphate binding"/>
    <property type="evidence" value="ECO:0007669"/>
    <property type="project" value="InterPro"/>
</dbReference>
<dbReference type="InterPro" id="IPR005303">
    <property type="entry name" value="MOCOS_middle"/>
</dbReference>
<evidence type="ECO:0000256" key="1">
    <source>
        <dbReference type="SAM" id="Phobius"/>
    </source>
</evidence>
<keyword evidence="1" id="KW-0472">Membrane</keyword>